<gene>
    <name evidence="1" type="ORF">SAMN02745193_02741</name>
</gene>
<dbReference type="EMBL" id="FRDF01000018">
    <property type="protein sequence ID" value="SHN64525.1"/>
    <property type="molecule type" value="Genomic_DNA"/>
</dbReference>
<keyword evidence="2" id="KW-1185">Reference proteome</keyword>
<sequence length="126" mass="13805">MAAGHVRRGLCLVDEDEALRIEIELVVEPVLALLQDVGPILLNRMPGHFLRVIPRRAKEQYTVPTRASCSVNSTWLSIKVMSPCSASSWSGSVTMPPISPVMFPTCLPASRRKDRGEARYTSAPGC</sequence>
<accession>A0A1M7T170</accession>
<evidence type="ECO:0000313" key="2">
    <source>
        <dbReference type="Proteomes" id="UP000184391"/>
    </source>
</evidence>
<organism evidence="1 2">
    <name type="scientific">Erythrobacter sanguineus</name>
    <dbReference type="NCBI Taxonomy" id="198312"/>
    <lineage>
        <taxon>Bacteria</taxon>
        <taxon>Pseudomonadati</taxon>
        <taxon>Pseudomonadota</taxon>
        <taxon>Alphaproteobacteria</taxon>
        <taxon>Sphingomonadales</taxon>
        <taxon>Erythrobacteraceae</taxon>
        <taxon>Erythrobacter/Porphyrobacter group</taxon>
        <taxon>Erythrobacter</taxon>
    </lineage>
</organism>
<protein>
    <submittedName>
        <fullName evidence="1">Uncharacterized protein</fullName>
    </submittedName>
</protein>
<evidence type="ECO:0000313" key="1">
    <source>
        <dbReference type="EMBL" id="SHN64525.1"/>
    </source>
</evidence>
<dbReference type="Proteomes" id="UP000184391">
    <property type="component" value="Unassembled WGS sequence"/>
</dbReference>
<dbReference type="AlphaFoldDB" id="A0A1M7T170"/>
<proteinExistence type="predicted"/>
<reference evidence="2" key="1">
    <citation type="submission" date="2016-12" db="EMBL/GenBank/DDBJ databases">
        <authorList>
            <person name="Varghese N."/>
            <person name="Submissions S."/>
        </authorList>
    </citation>
    <scope>NUCLEOTIDE SEQUENCE [LARGE SCALE GENOMIC DNA]</scope>
    <source>
        <strain evidence="2">DSM 11032</strain>
    </source>
</reference>
<name>A0A1M7T170_9SPHN</name>